<reference evidence="1 2" key="1">
    <citation type="submission" date="2012-10" db="EMBL/GenBank/DDBJ databases">
        <title>Genome sequencing and analysis of entomopathogenic fungi Beauveria bassiana D1-5.</title>
        <authorList>
            <person name="Li Q."/>
            <person name="Wang L."/>
            <person name="Zhang Z."/>
            <person name="Wang Q."/>
            <person name="Ren J."/>
            <person name="Wang M."/>
            <person name="Xu W."/>
            <person name="Wang J."/>
            <person name="Lu Y."/>
            <person name="Du Q."/>
            <person name="Sun Z."/>
        </authorList>
    </citation>
    <scope>NUCLEOTIDE SEQUENCE [LARGE SCALE GENOMIC DNA]</scope>
    <source>
        <strain evidence="1 2">D1-5</strain>
    </source>
</reference>
<dbReference type="EMBL" id="ANFO01000681">
    <property type="protein sequence ID" value="KGQ07513.1"/>
    <property type="molecule type" value="Genomic_DNA"/>
</dbReference>
<gene>
    <name evidence="1" type="ORF">BBAD15_g7164</name>
</gene>
<accession>A0A0A2VIS8</accession>
<organism evidence="1 2">
    <name type="scientific">Beauveria bassiana D1-5</name>
    <dbReference type="NCBI Taxonomy" id="1245745"/>
    <lineage>
        <taxon>Eukaryota</taxon>
        <taxon>Fungi</taxon>
        <taxon>Dikarya</taxon>
        <taxon>Ascomycota</taxon>
        <taxon>Pezizomycotina</taxon>
        <taxon>Sordariomycetes</taxon>
        <taxon>Hypocreomycetidae</taxon>
        <taxon>Hypocreales</taxon>
        <taxon>Cordycipitaceae</taxon>
        <taxon>Beauveria</taxon>
    </lineage>
</organism>
<dbReference type="OrthoDB" id="10271949at2759"/>
<proteinExistence type="predicted"/>
<comment type="caution">
    <text evidence="1">The sequence shown here is derived from an EMBL/GenBank/DDBJ whole genome shotgun (WGS) entry which is preliminary data.</text>
</comment>
<name>A0A0A2VIS8_BEABA</name>
<protein>
    <submittedName>
        <fullName evidence="1">Uncharacterized protein</fullName>
    </submittedName>
</protein>
<sequence>MPATSNYRKFWSNPYIGHPNGSLTITLEHSSNGAGDGRHYILQEQGVLEIRDVEAGFRPVIGPFYCFLEKDRAKVEDVLNTVPPPRDGSVGLWAGAILLALETKGLVKKP</sequence>
<dbReference type="AlphaFoldDB" id="A0A0A2VIS8"/>
<evidence type="ECO:0000313" key="1">
    <source>
        <dbReference type="EMBL" id="KGQ07513.1"/>
    </source>
</evidence>
<dbReference type="HOGENOM" id="CLU_2170613_0_0_1"/>
<dbReference type="Proteomes" id="UP000030106">
    <property type="component" value="Unassembled WGS sequence"/>
</dbReference>
<evidence type="ECO:0000313" key="2">
    <source>
        <dbReference type="Proteomes" id="UP000030106"/>
    </source>
</evidence>